<dbReference type="Gene3D" id="1.25.40.180">
    <property type="match status" value="1"/>
</dbReference>
<protein>
    <submittedName>
        <fullName evidence="2">EUKARYOTIC TRANSLATION INITIATION FACTOR 4 GAMMA</fullName>
    </submittedName>
</protein>
<feature type="compositionally biased region" description="Polar residues" evidence="1">
    <location>
        <begin position="164"/>
        <end position="175"/>
    </location>
</feature>
<accession>A0A9Q0UKL6</accession>
<dbReference type="PANTHER" id="PTHR23253">
    <property type="entry name" value="EUKARYOTIC TRANSLATION INITIATION FACTOR 4 GAMMA"/>
    <property type="match status" value="1"/>
</dbReference>
<dbReference type="InterPro" id="IPR016024">
    <property type="entry name" value="ARM-type_fold"/>
</dbReference>
<feature type="compositionally biased region" description="Basic and acidic residues" evidence="1">
    <location>
        <begin position="141"/>
        <end position="163"/>
    </location>
</feature>
<keyword evidence="2" id="KW-0396">Initiation factor</keyword>
<dbReference type="AlphaFoldDB" id="A0A9Q0UKL6"/>
<dbReference type="OrthoDB" id="514777at2759"/>
<feature type="compositionally biased region" description="Basic and acidic residues" evidence="1">
    <location>
        <begin position="123"/>
        <end position="132"/>
    </location>
</feature>
<feature type="region of interest" description="Disordered" evidence="1">
    <location>
        <begin position="107"/>
        <end position="175"/>
    </location>
</feature>
<feature type="region of interest" description="Disordered" evidence="1">
    <location>
        <begin position="1"/>
        <end position="42"/>
    </location>
</feature>
<dbReference type="EMBL" id="JAPFFK010000012">
    <property type="protein sequence ID" value="KAJ6731706.1"/>
    <property type="molecule type" value="Genomic_DNA"/>
</dbReference>
<keyword evidence="3" id="KW-1185">Reference proteome</keyword>
<dbReference type="PANTHER" id="PTHR23253:SF53">
    <property type="entry name" value="EUKARYOTIC TRANSLATION INITIATION FACTOR ISOFORM 4G-1"/>
    <property type="match status" value="1"/>
</dbReference>
<comment type="caution">
    <text evidence="2">The sequence shown here is derived from an EMBL/GenBank/DDBJ whole genome shotgun (WGS) entry which is preliminary data.</text>
</comment>
<proteinExistence type="predicted"/>
<dbReference type="GO" id="GO:0016281">
    <property type="term" value="C:eukaryotic translation initiation factor 4F complex"/>
    <property type="evidence" value="ECO:0007669"/>
    <property type="project" value="TreeGrafter"/>
</dbReference>
<keyword evidence="2" id="KW-0648">Protein biosynthesis</keyword>
<sequence length="263" mass="29830">MQQGDQTVLSLRPGGGRGSRLFNPRLEQSSSSSTTSSSFSFGDLPLFRPHGGATSLKTGDLRFDGRERVRYTRDQLLQLREAVVIFDEILKIKQEIEAELFGEDQSWSRGETNAPSQSQIRYSEPDNRDWRGRSAQFPPSGEERSWDSTRENRDYGGRYEPRQQEGSQSNRQDQFNSQFARAQISSYQGGPAPVLVKAEVPWSTRRVNLSEKERVLKTVKGILNKLTPEKFDVLKGQLIDSGITSTDILKDCLQLLCYVNRSF</sequence>
<gene>
    <name evidence="2" type="ORF">OIU79_002937</name>
</gene>
<organism evidence="2 3">
    <name type="scientific">Salix purpurea</name>
    <name type="common">Purple osier willow</name>
    <dbReference type="NCBI Taxonomy" id="77065"/>
    <lineage>
        <taxon>Eukaryota</taxon>
        <taxon>Viridiplantae</taxon>
        <taxon>Streptophyta</taxon>
        <taxon>Embryophyta</taxon>
        <taxon>Tracheophyta</taxon>
        <taxon>Spermatophyta</taxon>
        <taxon>Magnoliopsida</taxon>
        <taxon>eudicotyledons</taxon>
        <taxon>Gunneridae</taxon>
        <taxon>Pentapetalae</taxon>
        <taxon>rosids</taxon>
        <taxon>fabids</taxon>
        <taxon>Malpighiales</taxon>
        <taxon>Salicaceae</taxon>
        <taxon>Saliceae</taxon>
        <taxon>Salix</taxon>
    </lineage>
</organism>
<evidence type="ECO:0000256" key="1">
    <source>
        <dbReference type="SAM" id="MobiDB-lite"/>
    </source>
</evidence>
<evidence type="ECO:0000313" key="2">
    <source>
        <dbReference type="EMBL" id="KAJ6731706.1"/>
    </source>
</evidence>
<feature type="compositionally biased region" description="Polar residues" evidence="1">
    <location>
        <begin position="107"/>
        <end position="121"/>
    </location>
</feature>
<evidence type="ECO:0000313" key="3">
    <source>
        <dbReference type="Proteomes" id="UP001151532"/>
    </source>
</evidence>
<dbReference type="GO" id="GO:0003743">
    <property type="term" value="F:translation initiation factor activity"/>
    <property type="evidence" value="ECO:0007669"/>
    <property type="project" value="UniProtKB-KW"/>
</dbReference>
<name>A0A9Q0UKL6_SALPP</name>
<reference evidence="2" key="2">
    <citation type="journal article" date="2023" name="Int. J. Mol. Sci.">
        <title>De Novo Assembly and Annotation of 11 Diverse Shrub Willow (Salix) Genomes Reveals Novel Gene Organization in Sex-Linked Regions.</title>
        <authorList>
            <person name="Hyden B."/>
            <person name="Feng K."/>
            <person name="Yates T.B."/>
            <person name="Jawdy S."/>
            <person name="Cereghino C."/>
            <person name="Smart L.B."/>
            <person name="Muchero W."/>
        </authorList>
    </citation>
    <scope>NUCLEOTIDE SEQUENCE</scope>
    <source>
        <tissue evidence="2">Shoot tip</tissue>
    </source>
</reference>
<dbReference type="Proteomes" id="UP001151532">
    <property type="component" value="Chromosome 18"/>
</dbReference>
<dbReference type="SUPFAM" id="SSF48371">
    <property type="entry name" value="ARM repeat"/>
    <property type="match status" value="1"/>
</dbReference>
<reference evidence="2" key="1">
    <citation type="submission" date="2022-11" db="EMBL/GenBank/DDBJ databases">
        <authorList>
            <person name="Hyden B.L."/>
            <person name="Feng K."/>
            <person name="Yates T."/>
            <person name="Jawdy S."/>
            <person name="Smart L.B."/>
            <person name="Muchero W."/>
        </authorList>
    </citation>
    <scope>NUCLEOTIDE SEQUENCE</scope>
    <source>
        <tissue evidence="2">Shoot tip</tissue>
    </source>
</reference>
<feature type="compositionally biased region" description="Low complexity" evidence="1">
    <location>
        <begin position="29"/>
        <end position="41"/>
    </location>
</feature>
<dbReference type="GO" id="GO:0003729">
    <property type="term" value="F:mRNA binding"/>
    <property type="evidence" value="ECO:0007669"/>
    <property type="project" value="TreeGrafter"/>
</dbReference>